<keyword evidence="2" id="KW-0170">Cobalt</keyword>
<dbReference type="GO" id="GO:0008705">
    <property type="term" value="F:methionine synthase activity"/>
    <property type="evidence" value="ECO:0007669"/>
    <property type="project" value="TreeGrafter"/>
</dbReference>
<keyword evidence="1" id="KW-0479">Metal-binding</keyword>
<dbReference type="SUPFAM" id="SSF52242">
    <property type="entry name" value="Cobalamin (vitamin B12)-binding domain"/>
    <property type="match status" value="1"/>
</dbReference>
<gene>
    <name evidence="4" type="ORF">F9B85_05330</name>
</gene>
<evidence type="ECO:0000313" key="5">
    <source>
        <dbReference type="Proteomes" id="UP000468766"/>
    </source>
</evidence>
<proteinExistence type="predicted"/>
<evidence type="ECO:0000256" key="1">
    <source>
        <dbReference type="ARBA" id="ARBA00022723"/>
    </source>
</evidence>
<evidence type="ECO:0000256" key="2">
    <source>
        <dbReference type="ARBA" id="ARBA00023285"/>
    </source>
</evidence>
<feature type="domain" description="B12-binding" evidence="3">
    <location>
        <begin position="232"/>
        <end position="361"/>
    </location>
</feature>
<dbReference type="GO" id="GO:0046872">
    <property type="term" value="F:metal ion binding"/>
    <property type="evidence" value="ECO:0007669"/>
    <property type="project" value="UniProtKB-KW"/>
</dbReference>
<keyword evidence="5" id="KW-1185">Reference proteome</keyword>
<dbReference type="Pfam" id="PF02607">
    <property type="entry name" value="B12-binding_2"/>
    <property type="match status" value="1"/>
</dbReference>
<dbReference type="Proteomes" id="UP000468766">
    <property type="component" value="Unassembled WGS sequence"/>
</dbReference>
<dbReference type="GO" id="GO:0046653">
    <property type="term" value="P:tetrahydrofolate metabolic process"/>
    <property type="evidence" value="ECO:0007669"/>
    <property type="project" value="TreeGrafter"/>
</dbReference>
<reference evidence="4 5" key="1">
    <citation type="submission" date="2019-10" db="EMBL/GenBank/DDBJ databases">
        <title>Whole-genome sequence of the extremophile Heliorestis acidaminivorans DSM 24790.</title>
        <authorList>
            <person name="Kyndt J.A."/>
            <person name="Meyer T.E."/>
        </authorList>
    </citation>
    <scope>NUCLEOTIDE SEQUENCE [LARGE SCALE GENOMIC DNA]</scope>
    <source>
        <strain evidence="4 5">DSM 24790</strain>
    </source>
</reference>
<dbReference type="GO" id="GO:0031419">
    <property type="term" value="F:cobalamin binding"/>
    <property type="evidence" value="ECO:0007669"/>
    <property type="project" value="InterPro"/>
</dbReference>
<evidence type="ECO:0000313" key="4">
    <source>
        <dbReference type="EMBL" id="KAB2953335.1"/>
    </source>
</evidence>
<dbReference type="InterPro" id="IPR050554">
    <property type="entry name" value="Met_Synthase/Corrinoid"/>
</dbReference>
<dbReference type="InterPro" id="IPR036594">
    <property type="entry name" value="Meth_synthase_dom"/>
</dbReference>
<dbReference type="Gene3D" id="3.40.50.280">
    <property type="entry name" value="Cobalamin-binding domain"/>
    <property type="match status" value="1"/>
</dbReference>
<dbReference type="PANTHER" id="PTHR45833">
    <property type="entry name" value="METHIONINE SYNTHASE"/>
    <property type="match status" value="1"/>
</dbReference>
<dbReference type="Pfam" id="PF02310">
    <property type="entry name" value="B12-binding"/>
    <property type="match status" value="1"/>
</dbReference>
<dbReference type="OrthoDB" id="5756833at2"/>
<dbReference type="PROSITE" id="PS51332">
    <property type="entry name" value="B12_BINDING"/>
    <property type="match status" value="1"/>
</dbReference>
<organism evidence="4 5">
    <name type="scientific">Heliorestis acidaminivorans</name>
    <dbReference type="NCBI Taxonomy" id="553427"/>
    <lineage>
        <taxon>Bacteria</taxon>
        <taxon>Bacillati</taxon>
        <taxon>Bacillota</taxon>
        <taxon>Clostridia</taxon>
        <taxon>Eubacteriales</taxon>
        <taxon>Heliobacteriaceae</taxon>
        <taxon>Heliorestis</taxon>
    </lineage>
</organism>
<dbReference type="RefSeq" id="WP_151619288.1">
    <property type="nucleotide sequence ID" value="NZ_WBXO01000003.1"/>
</dbReference>
<dbReference type="InterPro" id="IPR036724">
    <property type="entry name" value="Cobalamin-bd_sf"/>
</dbReference>
<sequence length="361" mass="41063">MKDFHKSISKALDAQRSAVARELYKRQHNLDTELSRRFGQLSQERALEDFESHLAYLSEAIRANQPMLFLDHIAWLKSLLEGMKVPAEDLSAHLDLILSVLMGYLPEKAKAVPTHFIQLAQRQLPNMPAQLNPFIDDGDEYEEWNELASNYLQALLDADREKALMLIEEAFQRGVTIKDIYLKVFQRTQYEIGRLWQINRLSVAQEHYCTAATQLIMSQFYPKIFNNPRRTGYRMVATCVGGDLHEMGIRMVADFFEMEGWDTYYLGANMPIAGIISAIKEWNAHLLALSATMTFHVSTLAKVIEAVRSDQDCAKVKILVGGYPFNIAPDLWKEIGADGYAKDANEAIIMGEKILNCSSYS</sequence>
<comment type="caution">
    <text evidence="4">The sequence shown here is derived from an EMBL/GenBank/DDBJ whole genome shotgun (WGS) entry which is preliminary data.</text>
</comment>
<dbReference type="GO" id="GO:0005829">
    <property type="term" value="C:cytosol"/>
    <property type="evidence" value="ECO:0007669"/>
    <property type="project" value="TreeGrafter"/>
</dbReference>
<dbReference type="AlphaFoldDB" id="A0A6I0F1L2"/>
<dbReference type="PANTHER" id="PTHR45833:SF1">
    <property type="entry name" value="METHIONINE SYNTHASE"/>
    <property type="match status" value="1"/>
</dbReference>
<evidence type="ECO:0000259" key="3">
    <source>
        <dbReference type="PROSITE" id="PS51332"/>
    </source>
</evidence>
<accession>A0A6I0F1L2</accession>
<dbReference type="EMBL" id="WBXO01000003">
    <property type="protein sequence ID" value="KAB2953335.1"/>
    <property type="molecule type" value="Genomic_DNA"/>
</dbReference>
<protein>
    <submittedName>
        <fullName evidence="4">Cobalamin-binding protein</fullName>
    </submittedName>
</protein>
<dbReference type="Gene3D" id="1.10.1240.10">
    <property type="entry name" value="Methionine synthase domain"/>
    <property type="match status" value="1"/>
</dbReference>
<name>A0A6I0F1L2_9FIRM</name>
<dbReference type="InterPro" id="IPR006158">
    <property type="entry name" value="Cobalamin-bd"/>
</dbReference>
<dbReference type="GO" id="GO:0050667">
    <property type="term" value="P:homocysteine metabolic process"/>
    <property type="evidence" value="ECO:0007669"/>
    <property type="project" value="TreeGrafter"/>
</dbReference>
<dbReference type="InterPro" id="IPR003759">
    <property type="entry name" value="Cbl-bd_cap"/>
</dbReference>